<feature type="domain" description="Glycosyl hydrolase family 13 catalytic" evidence="5">
    <location>
        <begin position="51"/>
        <end position="537"/>
    </location>
</feature>
<dbReference type="GO" id="GO:0016757">
    <property type="term" value="F:glycosyltransferase activity"/>
    <property type="evidence" value="ECO:0007669"/>
    <property type="project" value="UniProtKB-KW"/>
</dbReference>
<dbReference type="InterPro" id="IPR006047">
    <property type="entry name" value="GH13_cat_dom"/>
</dbReference>
<feature type="binding site" evidence="3">
    <location>
        <position position="175"/>
    </location>
    <ligand>
        <name>substrate</name>
    </ligand>
</feature>
<evidence type="ECO:0000256" key="1">
    <source>
        <dbReference type="ARBA" id="ARBA00022676"/>
    </source>
</evidence>
<dbReference type="PANTHER" id="PTHR10357">
    <property type="entry name" value="ALPHA-AMYLASE FAMILY MEMBER"/>
    <property type="match status" value="1"/>
</dbReference>
<evidence type="ECO:0000313" key="6">
    <source>
        <dbReference type="EMBL" id="MDO6673503.1"/>
    </source>
</evidence>
<evidence type="ECO:0000259" key="5">
    <source>
        <dbReference type="SMART" id="SM00642"/>
    </source>
</evidence>
<dbReference type="CDD" id="cd11356">
    <property type="entry name" value="AmyAc_Sucrose_phosphorylase-like_1"/>
    <property type="match status" value="1"/>
</dbReference>
<gene>
    <name evidence="6" type="ORF">Q4535_15440</name>
</gene>
<dbReference type="EMBL" id="JAUORK010000026">
    <property type="protein sequence ID" value="MDO6673503.1"/>
    <property type="molecule type" value="Genomic_DNA"/>
</dbReference>
<accession>A0AAP4U3Z8</accession>
<dbReference type="SUPFAM" id="SSF51445">
    <property type="entry name" value="(Trans)glycosidases"/>
    <property type="match status" value="1"/>
</dbReference>
<feature type="region of interest" description="Disordered" evidence="4">
    <location>
        <begin position="1"/>
        <end position="28"/>
    </location>
</feature>
<dbReference type="PANTHER" id="PTHR10357:SF214">
    <property type="entry name" value="GLUCOSYLGLYCERATE PHOSPHORYLASE"/>
    <property type="match status" value="1"/>
</dbReference>
<dbReference type="SMART" id="SM00642">
    <property type="entry name" value="Aamy"/>
    <property type="match status" value="1"/>
</dbReference>
<dbReference type="InterPro" id="IPR033746">
    <property type="entry name" value="GGa_phosphorylase"/>
</dbReference>
<proteinExistence type="predicted"/>
<evidence type="ECO:0000256" key="3">
    <source>
        <dbReference type="PIRSR" id="PIRSR003059-2"/>
    </source>
</evidence>
<feature type="compositionally biased region" description="Low complexity" evidence="4">
    <location>
        <begin position="1"/>
        <end position="16"/>
    </location>
</feature>
<dbReference type="Proteomes" id="UP001170481">
    <property type="component" value="Unassembled WGS sequence"/>
</dbReference>
<comment type="caution">
    <text evidence="6">The sequence shown here is derived from an EMBL/GenBank/DDBJ whole genome shotgun (WGS) entry which is preliminary data.</text>
</comment>
<feature type="binding site" evidence="3">
    <location>
        <position position="500"/>
    </location>
    <ligand>
        <name>substrate</name>
    </ligand>
</feature>
<dbReference type="Pfam" id="PF00128">
    <property type="entry name" value="Alpha-amylase"/>
    <property type="match status" value="1"/>
</dbReference>
<reference evidence="6" key="1">
    <citation type="submission" date="2023-07" db="EMBL/GenBank/DDBJ databases">
        <title>Genome content predicts the carbon catabolic preferences of heterotrophic bacteria.</title>
        <authorList>
            <person name="Gralka M."/>
        </authorList>
    </citation>
    <scope>NUCLEOTIDE SEQUENCE</scope>
    <source>
        <strain evidence="6">C2R13</strain>
    </source>
</reference>
<dbReference type="GO" id="GO:0005975">
    <property type="term" value="P:carbohydrate metabolic process"/>
    <property type="evidence" value="ECO:0007669"/>
    <property type="project" value="InterPro"/>
</dbReference>
<name>A0AAP4U3Z8_9GAMM</name>
<dbReference type="InterPro" id="IPR045857">
    <property type="entry name" value="O16G_dom_2"/>
</dbReference>
<dbReference type="InterPro" id="IPR016377">
    <property type="entry name" value="Sucrose_GGa_phosphorylase-rel"/>
</dbReference>
<dbReference type="Gene3D" id="3.20.20.80">
    <property type="entry name" value="Glycosidases"/>
    <property type="match status" value="1"/>
</dbReference>
<sequence>MSDTSSPDHSTSTASDPAPSEGSARPRARVSLAKRLSQADFQAHATRLLAEIYPQRHEEVLRRLETVLDFHRTRLTPRVPEGEPLWSERDQWLITYGDSLQQEGEAPLATLHDFLASRLDDSLSGVHVLPFFPWSSDDGFSVIHYREVNPVLGDWQDIRRLSEQRDLMADLVINHCSRESLWFADYLAGVQPGRDYFIEMDPDTDVSEVVRPRPSALLTPVHTRRGLRHLWATFSDDQIDLNFANPDVLLEFIGILLYYLEQGAGIIRLDAVAFLWKRQGTSCIHLPETHAVVRLLRAIVDHLAPGSLLITETNVPHAENMSYFGLDRLSQHDLTAIEGSAQADEAHLIYQFTLPPLTLHTLTSGDASALTQWATSLPSLPSGCSYFNFTASHDGIGVRALEGLLPDHERDTLVRLVHDFGGYVSMRANPGRADTPYELNISYFDALKGTRRGQDPWQIERFIASQTLMLSLQGIPGLYIHSLTATPNHQEGVERDGHLRAINRRKWQRDELEALLASPNTATHEVFHALKRRMALRRNEPCFHPDADQNVFDVGPDFFVFERVTHEGRRLLFALNVTDQPRVLPLPESWQGVALTDHLCHDKAYDPTMARRPYQAAWLMEQTVRPPAIEVV</sequence>
<dbReference type="PIRSF" id="PIRSF003059">
    <property type="entry name" value="Sucrose_phosphorylase"/>
    <property type="match status" value="1"/>
</dbReference>
<dbReference type="Gene3D" id="3.90.400.10">
    <property type="entry name" value="Oligo-1,6-glucosidase, Domain 2"/>
    <property type="match status" value="1"/>
</dbReference>
<evidence type="ECO:0000313" key="7">
    <source>
        <dbReference type="Proteomes" id="UP001170481"/>
    </source>
</evidence>
<evidence type="ECO:0000256" key="4">
    <source>
        <dbReference type="SAM" id="MobiDB-lite"/>
    </source>
</evidence>
<feature type="binding site" evidence="3">
    <location>
        <begin position="393"/>
        <end position="394"/>
    </location>
    <ligand>
        <name>substrate</name>
    </ligand>
</feature>
<feature type="binding site" evidence="3">
    <location>
        <position position="137"/>
    </location>
    <ligand>
        <name>substrate</name>
    </ligand>
</feature>
<protein>
    <submittedName>
        <fullName evidence="6">Sugar phosphorylase</fullName>
    </submittedName>
</protein>
<keyword evidence="2" id="KW-0808">Transferase</keyword>
<evidence type="ECO:0000256" key="2">
    <source>
        <dbReference type="ARBA" id="ARBA00022679"/>
    </source>
</evidence>
<organism evidence="6 7">
    <name type="scientific">Cobetia amphilecti</name>
    <dbReference type="NCBI Taxonomy" id="1055104"/>
    <lineage>
        <taxon>Bacteria</taxon>
        <taxon>Pseudomonadati</taxon>
        <taxon>Pseudomonadota</taxon>
        <taxon>Gammaproteobacteria</taxon>
        <taxon>Oceanospirillales</taxon>
        <taxon>Halomonadaceae</taxon>
        <taxon>Cobetia</taxon>
    </lineage>
</organism>
<dbReference type="InterPro" id="IPR017853">
    <property type="entry name" value="GH"/>
</dbReference>
<dbReference type="RefSeq" id="WP_303595186.1">
    <property type="nucleotide sequence ID" value="NZ_JAUORK010000026.1"/>
</dbReference>
<feature type="binding site" evidence="3">
    <location>
        <begin position="268"/>
        <end position="270"/>
    </location>
    <ligand>
        <name>substrate</name>
    </ligand>
</feature>
<keyword evidence="1" id="KW-0328">Glycosyltransferase</keyword>
<dbReference type="AlphaFoldDB" id="A0AAP4U3Z8"/>